<dbReference type="Gene3D" id="1.20.1050.10">
    <property type="match status" value="1"/>
</dbReference>
<dbReference type="Pfam" id="PF13409">
    <property type="entry name" value="GST_N_2"/>
    <property type="match status" value="1"/>
</dbReference>
<sequence length="229" mass="25873">MITVHHLDNSRSQRVLWMLEELGLPYEIILYQRDADTQLAPASLKRVHPLGKAPVLTDGAITMAESGAIIDYLAQHYGRETLLPAVGTPAYREYVYWLHYAEGSLMPPLLVRYIFEQIRAAPMPFFVRFIINRLVAQVNRRFLDNQLHSHLGFVADHLACHEWFAGDSFSAADIQMSFPLEVAMTRANAADSYPRLKAYVDNLQVRPAYQKALAAGGPYRYGSGRPPVD</sequence>
<dbReference type="CDD" id="cd03046">
    <property type="entry name" value="GST_N_GTT1_like"/>
    <property type="match status" value="1"/>
</dbReference>
<feature type="domain" description="GST C-terminal" evidence="2">
    <location>
        <begin position="87"/>
        <end position="229"/>
    </location>
</feature>
<dbReference type="EMBL" id="BAABCX010000005">
    <property type="protein sequence ID" value="GAA3548257.1"/>
    <property type="molecule type" value="Genomic_DNA"/>
</dbReference>
<dbReference type="SFLD" id="SFLDG01150">
    <property type="entry name" value="Main.1:_Beta-like"/>
    <property type="match status" value="1"/>
</dbReference>
<evidence type="ECO:0000259" key="1">
    <source>
        <dbReference type="PROSITE" id="PS50404"/>
    </source>
</evidence>
<dbReference type="SUPFAM" id="SSF52833">
    <property type="entry name" value="Thioredoxin-like"/>
    <property type="match status" value="1"/>
</dbReference>
<accession>A0ABP6W9T9</accession>
<gene>
    <name evidence="3" type="ORF">GCM10022394_30500</name>
</gene>
<dbReference type="CDD" id="cd03189">
    <property type="entry name" value="GST_C_GTT1_like"/>
    <property type="match status" value="1"/>
</dbReference>
<dbReference type="Pfam" id="PF00043">
    <property type="entry name" value="GST_C"/>
    <property type="match status" value="1"/>
</dbReference>
<dbReference type="Gene3D" id="3.40.30.10">
    <property type="entry name" value="Glutaredoxin"/>
    <property type="match status" value="1"/>
</dbReference>
<dbReference type="InterPro" id="IPR004045">
    <property type="entry name" value="Glutathione_S-Trfase_N"/>
</dbReference>
<dbReference type="PROSITE" id="PS50404">
    <property type="entry name" value="GST_NTER"/>
    <property type="match status" value="1"/>
</dbReference>
<keyword evidence="4" id="KW-1185">Reference proteome</keyword>
<name>A0ABP6W9T9_9GAMM</name>
<dbReference type="SFLD" id="SFLDG00358">
    <property type="entry name" value="Main_(cytGST)"/>
    <property type="match status" value="1"/>
</dbReference>
<dbReference type="InterPro" id="IPR036249">
    <property type="entry name" value="Thioredoxin-like_sf"/>
</dbReference>
<dbReference type="SUPFAM" id="SSF47616">
    <property type="entry name" value="GST C-terminal domain-like"/>
    <property type="match status" value="1"/>
</dbReference>
<dbReference type="Proteomes" id="UP001500795">
    <property type="component" value="Unassembled WGS sequence"/>
</dbReference>
<evidence type="ECO:0000313" key="4">
    <source>
        <dbReference type="Proteomes" id="UP001500795"/>
    </source>
</evidence>
<dbReference type="InterPro" id="IPR010987">
    <property type="entry name" value="Glutathione-S-Trfase_C-like"/>
</dbReference>
<protein>
    <submittedName>
        <fullName evidence="3">Glutathione S-transferase</fullName>
    </submittedName>
</protein>
<dbReference type="PROSITE" id="PS50405">
    <property type="entry name" value="GST_CTER"/>
    <property type="match status" value="1"/>
</dbReference>
<reference evidence="4" key="1">
    <citation type="journal article" date="2019" name="Int. J. Syst. Evol. Microbiol.">
        <title>The Global Catalogue of Microorganisms (GCM) 10K type strain sequencing project: providing services to taxonomists for standard genome sequencing and annotation.</title>
        <authorList>
            <consortium name="The Broad Institute Genomics Platform"/>
            <consortium name="The Broad Institute Genome Sequencing Center for Infectious Disease"/>
            <person name="Wu L."/>
            <person name="Ma J."/>
        </authorList>
    </citation>
    <scope>NUCLEOTIDE SEQUENCE [LARGE SCALE GENOMIC DNA]</scope>
    <source>
        <strain evidence="4">JCM 17110</strain>
    </source>
</reference>
<dbReference type="InterPro" id="IPR036282">
    <property type="entry name" value="Glutathione-S-Trfase_C_sf"/>
</dbReference>
<feature type="domain" description="GST N-terminal" evidence="1">
    <location>
        <begin position="1"/>
        <end position="81"/>
    </location>
</feature>
<dbReference type="PANTHER" id="PTHR44051">
    <property type="entry name" value="GLUTATHIONE S-TRANSFERASE-RELATED"/>
    <property type="match status" value="1"/>
</dbReference>
<dbReference type="InterPro" id="IPR040079">
    <property type="entry name" value="Glutathione_S-Trfase"/>
</dbReference>
<organism evidence="3 4">
    <name type="scientific">Zobellella aerophila</name>
    <dbReference type="NCBI Taxonomy" id="870480"/>
    <lineage>
        <taxon>Bacteria</taxon>
        <taxon>Pseudomonadati</taxon>
        <taxon>Pseudomonadota</taxon>
        <taxon>Gammaproteobacteria</taxon>
        <taxon>Aeromonadales</taxon>
        <taxon>Aeromonadaceae</taxon>
        <taxon>Zobellella</taxon>
    </lineage>
</organism>
<dbReference type="PANTHER" id="PTHR44051:SF9">
    <property type="entry name" value="GLUTATHIONE S-TRANSFERASE 1"/>
    <property type="match status" value="1"/>
</dbReference>
<dbReference type="RefSeq" id="WP_344959628.1">
    <property type="nucleotide sequence ID" value="NZ_BAABCX010000005.1"/>
</dbReference>
<comment type="caution">
    <text evidence="3">The sequence shown here is derived from an EMBL/GenBank/DDBJ whole genome shotgun (WGS) entry which is preliminary data.</text>
</comment>
<dbReference type="InterPro" id="IPR004046">
    <property type="entry name" value="GST_C"/>
</dbReference>
<dbReference type="SFLD" id="SFLDS00019">
    <property type="entry name" value="Glutathione_Transferase_(cytos"/>
    <property type="match status" value="1"/>
</dbReference>
<evidence type="ECO:0000313" key="3">
    <source>
        <dbReference type="EMBL" id="GAA3548257.1"/>
    </source>
</evidence>
<proteinExistence type="predicted"/>
<evidence type="ECO:0000259" key="2">
    <source>
        <dbReference type="PROSITE" id="PS50405"/>
    </source>
</evidence>